<dbReference type="AlphaFoldDB" id="A0A8J2TXZ8"/>
<protein>
    <submittedName>
        <fullName evidence="1">Uncharacterized protein</fullName>
    </submittedName>
</protein>
<gene>
    <name evidence="1" type="ORF">GCM10011333_17160</name>
</gene>
<proteinExistence type="predicted"/>
<dbReference type="RefSeq" id="WP_188550505.1">
    <property type="nucleotide sequence ID" value="NZ_BMFY01000006.1"/>
</dbReference>
<dbReference type="EMBL" id="BMFY01000006">
    <property type="protein sequence ID" value="GGA14750.1"/>
    <property type="molecule type" value="Genomic_DNA"/>
</dbReference>
<comment type="caution">
    <text evidence="1">The sequence shown here is derived from an EMBL/GenBank/DDBJ whole genome shotgun (WGS) entry which is preliminary data.</text>
</comment>
<organism evidence="1 2">
    <name type="scientific">Sediminivirga luteola</name>
    <dbReference type="NCBI Taxonomy" id="1774748"/>
    <lineage>
        <taxon>Bacteria</taxon>
        <taxon>Bacillati</taxon>
        <taxon>Actinomycetota</taxon>
        <taxon>Actinomycetes</taxon>
        <taxon>Micrococcales</taxon>
        <taxon>Brevibacteriaceae</taxon>
        <taxon>Sediminivirga</taxon>
    </lineage>
</organism>
<evidence type="ECO:0000313" key="2">
    <source>
        <dbReference type="Proteomes" id="UP000616114"/>
    </source>
</evidence>
<reference evidence="1" key="1">
    <citation type="journal article" date="2014" name="Int. J. Syst. Evol. Microbiol.">
        <title>Complete genome sequence of Corynebacterium casei LMG S-19264T (=DSM 44701T), isolated from a smear-ripened cheese.</title>
        <authorList>
            <consortium name="US DOE Joint Genome Institute (JGI-PGF)"/>
            <person name="Walter F."/>
            <person name="Albersmeier A."/>
            <person name="Kalinowski J."/>
            <person name="Ruckert C."/>
        </authorList>
    </citation>
    <scope>NUCLEOTIDE SEQUENCE</scope>
    <source>
        <strain evidence="1">CGMCC 1.12785</strain>
    </source>
</reference>
<accession>A0A8J2TXZ8</accession>
<dbReference type="Proteomes" id="UP000616114">
    <property type="component" value="Unassembled WGS sequence"/>
</dbReference>
<evidence type="ECO:0000313" key="1">
    <source>
        <dbReference type="EMBL" id="GGA14750.1"/>
    </source>
</evidence>
<sequence>MTTPPGSGQGEAVAWVESPLQLLSAIEAHAAGQLGARTRAWPRLVGAGMAEFLTAFEGVPLPEGFSIDRPEPGRHPLRDRRIAAFGIGDVFSGQIQRDMLAGTGDTRLVLLDDGLITRAAVRRLAEPGWQPLVRDSAAFHLGRQLLGARARQQLLRAAGRGRLSLFTAMTLAPEHARALEEAGARIITHAFPWLASLPVTEEFPEPNIVIGSAMVADRLIPADRYREWVLSIAKIAPTRYFPHRRTHTGLLDELRAHPAITVEETGLPVELRLRGLSSGQHVYCLPTSALQSLGLLLRAAGVTLHPRPIPDSWWLPQVPAAERSYLNSFTENNGGLRA</sequence>
<reference evidence="1" key="2">
    <citation type="submission" date="2020-09" db="EMBL/GenBank/DDBJ databases">
        <authorList>
            <person name="Sun Q."/>
            <person name="Zhou Y."/>
        </authorList>
    </citation>
    <scope>NUCLEOTIDE SEQUENCE</scope>
    <source>
        <strain evidence="1">CGMCC 1.12785</strain>
    </source>
</reference>
<name>A0A8J2TXZ8_9MICO</name>
<keyword evidence="2" id="KW-1185">Reference proteome</keyword>